<dbReference type="Proteomes" id="UP000735302">
    <property type="component" value="Unassembled WGS sequence"/>
</dbReference>
<proteinExistence type="predicted"/>
<accession>A0AAV4BEI2</accession>
<name>A0AAV4BEI2_9GAST</name>
<organism evidence="1 2">
    <name type="scientific">Plakobranchus ocellatus</name>
    <dbReference type="NCBI Taxonomy" id="259542"/>
    <lineage>
        <taxon>Eukaryota</taxon>
        <taxon>Metazoa</taxon>
        <taxon>Spiralia</taxon>
        <taxon>Lophotrochozoa</taxon>
        <taxon>Mollusca</taxon>
        <taxon>Gastropoda</taxon>
        <taxon>Heterobranchia</taxon>
        <taxon>Euthyneura</taxon>
        <taxon>Panpulmonata</taxon>
        <taxon>Sacoglossa</taxon>
        <taxon>Placobranchoidea</taxon>
        <taxon>Plakobranchidae</taxon>
        <taxon>Plakobranchus</taxon>
    </lineage>
</organism>
<comment type="caution">
    <text evidence="1">The sequence shown here is derived from an EMBL/GenBank/DDBJ whole genome shotgun (WGS) entry which is preliminary data.</text>
</comment>
<evidence type="ECO:0000313" key="2">
    <source>
        <dbReference type="Proteomes" id="UP000735302"/>
    </source>
</evidence>
<sequence length="114" mass="12695">MHAVKKGTKKTSPLAVDILSLAGNGAFDMSGRWFGCEAQRYPCSHREECVLGSRRLDYLQCPKRRELPCGGCHERSRYSASWKDASTGELVYVICFDFILSACHLTSISTVTVM</sequence>
<gene>
    <name evidence="1" type="ORF">PoB_004533600</name>
</gene>
<protein>
    <recommendedName>
        <fullName evidence="3">ShKT domain-containing protein</fullName>
    </recommendedName>
</protein>
<evidence type="ECO:0008006" key="3">
    <source>
        <dbReference type="Google" id="ProtNLM"/>
    </source>
</evidence>
<evidence type="ECO:0000313" key="1">
    <source>
        <dbReference type="EMBL" id="GFO18831.1"/>
    </source>
</evidence>
<dbReference type="EMBL" id="BLXT01004995">
    <property type="protein sequence ID" value="GFO18831.1"/>
    <property type="molecule type" value="Genomic_DNA"/>
</dbReference>
<keyword evidence="2" id="KW-1185">Reference proteome</keyword>
<reference evidence="1 2" key="1">
    <citation type="journal article" date="2021" name="Elife">
        <title>Chloroplast acquisition without the gene transfer in kleptoplastic sea slugs, Plakobranchus ocellatus.</title>
        <authorList>
            <person name="Maeda T."/>
            <person name="Takahashi S."/>
            <person name="Yoshida T."/>
            <person name="Shimamura S."/>
            <person name="Takaki Y."/>
            <person name="Nagai Y."/>
            <person name="Toyoda A."/>
            <person name="Suzuki Y."/>
            <person name="Arimoto A."/>
            <person name="Ishii H."/>
            <person name="Satoh N."/>
            <person name="Nishiyama T."/>
            <person name="Hasebe M."/>
            <person name="Maruyama T."/>
            <person name="Minagawa J."/>
            <person name="Obokata J."/>
            <person name="Shigenobu S."/>
        </authorList>
    </citation>
    <scope>NUCLEOTIDE SEQUENCE [LARGE SCALE GENOMIC DNA]</scope>
</reference>
<dbReference type="AlphaFoldDB" id="A0AAV4BEI2"/>